<dbReference type="OrthoDB" id="320429at2"/>
<keyword evidence="1" id="KW-0472">Membrane</keyword>
<gene>
    <name evidence="3" type="ORF">LEP1GSC050_2784</name>
</gene>
<keyword evidence="1" id="KW-1133">Transmembrane helix</keyword>
<dbReference type="AlphaFoldDB" id="T0GB20"/>
<sequence>MALFSSILLFASAYYFYKWSDRNNLCKTYALLTFTISLWCLLMFLGQLPFPAQFRILIVNFTPIPTLFVPLCATYIVLNYTRPNDLVSPPKILTLLHSIAILGFSFLSLIGYVSPVYFEGDEVRFNASVSYFFVIGYIYFSLFISLGVIAYNLIFGNYFVRLHSIYLFAGIVLASIVSSIFLVFLPLLGIYLNSLSAIGMLGFLWLSWIPIAKYRLFNVELTEFGQDFRNPKLSSVIITINRYLLNWMDPKAFKEICDQFELRRSEEIFGIQAEFILETAYNGENMTEQTRKFSKKVTNIFLK</sequence>
<feature type="transmembrane region" description="Helical" evidence="1">
    <location>
        <begin position="165"/>
        <end position="185"/>
    </location>
</feature>
<feature type="transmembrane region" description="Helical" evidence="1">
    <location>
        <begin position="98"/>
        <end position="118"/>
    </location>
</feature>
<feature type="transmembrane region" description="Helical" evidence="1">
    <location>
        <begin position="130"/>
        <end position="153"/>
    </location>
</feature>
<reference evidence="3" key="1">
    <citation type="submission" date="2013-05" db="EMBL/GenBank/DDBJ databases">
        <authorList>
            <person name="Harkins D.M."/>
            <person name="Durkin A.S."/>
            <person name="Brinkac L.M."/>
            <person name="Haft D.H."/>
            <person name="Selengut J.D."/>
            <person name="Sanka R."/>
            <person name="DePew J."/>
            <person name="Purushe J."/>
            <person name="Hartskeerl R.A."/>
            <person name="Ahmed A."/>
            <person name="van der Linden H."/>
            <person name="Goris M.G.A."/>
            <person name="Vinetz J.M."/>
            <person name="Sutton G.G."/>
            <person name="Nierman W.C."/>
            <person name="Fouts D.E."/>
        </authorList>
    </citation>
    <scope>NUCLEOTIDE SEQUENCE [LARGE SCALE GENOMIC DNA]</scope>
    <source>
        <strain evidence="3">5399</strain>
    </source>
</reference>
<evidence type="ECO:0000259" key="2">
    <source>
        <dbReference type="Pfam" id="PF16927"/>
    </source>
</evidence>
<keyword evidence="4" id="KW-1185">Reference proteome</keyword>
<dbReference type="InterPro" id="IPR031621">
    <property type="entry name" value="HisKA_7TM"/>
</dbReference>
<name>T0GB20_9LEPT</name>
<protein>
    <submittedName>
        <fullName evidence="3">Membrane protein</fullName>
    </submittedName>
</protein>
<dbReference type="RefSeq" id="WP_010570988.1">
    <property type="nucleotide sequence ID" value="NZ_AHMO02000008.1"/>
</dbReference>
<feature type="transmembrane region" description="Helical" evidence="1">
    <location>
        <begin position="29"/>
        <end position="50"/>
    </location>
</feature>
<accession>T0GB20</accession>
<comment type="caution">
    <text evidence="3">The sequence shown here is derived from an EMBL/GenBank/DDBJ whole genome shotgun (WGS) entry which is preliminary data.</text>
</comment>
<feature type="domain" description="Histidine kinase N-terminal 7TM region" evidence="2">
    <location>
        <begin position="3"/>
        <end position="219"/>
    </location>
</feature>
<dbReference type="Pfam" id="PF16927">
    <property type="entry name" value="HisKA_7TM"/>
    <property type="match status" value="1"/>
</dbReference>
<evidence type="ECO:0000313" key="4">
    <source>
        <dbReference type="Proteomes" id="UP000015454"/>
    </source>
</evidence>
<dbReference type="EMBL" id="AHMO02000008">
    <property type="protein sequence ID" value="EQA44024.1"/>
    <property type="molecule type" value="Genomic_DNA"/>
</dbReference>
<proteinExistence type="predicted"/>
<keyword evidence="1" id="KW-0812">Transmembrane</keyword>
<dbReference type="Proteomes" id="UP000015454">
    <property type="component" value="Unassembled WGS sequence"/>
</dbReference>
<feature type="transmembrane region" description="Helical" evidence="1">
    <location>
        <begin position="190"/>
        <end position="208"/>
    </location>
</feature>
<feature type="transmembrane region" description="Helical" evidence="1">
    <location>
        <begin position="57"/>
        <end position="78"/>
    </location>
</feature>
<evidence type="ECO:0000256" key="1">
    <source>
        <dbReference type="SAM" id="Phobius"/>
    </source>
</evidence>
<organism evidence="3 4">
    <name type="scientific">Leptospira broomii serovar Hurstbridge str. 5399</name>
    <dbReference type="NCBI Taxonomy" id="1049789"/>
    <lineage>
        <taxon>Bacteria</taxon>
        <taxon>Pseudomonadati</taxon>
        <taxon>Spirochaetota</taxon>
        <taxon>Spirochaetia</taxon>
        <taxon>Leptospirales</taxon>
        <taxon>Leptospiraceae</taxon>
        <taxon>Leptospira</taxon>
    </lineage>
</organism>
<evidence type="ECO:0000313" key="3">
    <source>
        <dbReference type="EMBL" id="EQA44024.1"/>
    </source>
</evidence>